<gene>
    <name evidence="1" type="ORF">L9G74_15410</name>
</gene>
<dbReference type="InterPro" id="IPR047675">
    <property type="entry name" value="Putative_zinc-bd"/>
</dbReference>
<protein>
    <submittedName>
        <fullName evidence="1">Uncharacterized protein</fullName>
    </submittedName>
</protein>
<proteinExistence type="predicted"/>
<reference evidence="2" key="1">
    <citation type="submission" date="2023-07" db="EMBL/GenBank/DDBJ databases">
        <title>Shewanella mangrovi sp. nov., an acetaldehyde- degrading bacterium isolated from mangrove sediment.</title>
        <authorList>
            <person name="Liu Y."/>
        </authorList>
    </citation>
    <scope>NUCLEOTIDE SEQUENCE [LARGE SCALE GENOMIC DNA]</scope>
    <source>
        <strain evidence="2">C32</strain>
    </source>
</reference>
<organism evidence="1 2">
    <name type="scientific">Shewanella electrica</name>
    <dbReference type="NCBI Taxonomy" id="515560"/>
    <lineage>
        <taxon>Bacteria</taxon>
        <taxon>Pseudomonadati</taxon>
        <taxon>Pseudomonadota</taxon>
        <taxon>Gammaproteobacteria</taxon>
        <taxon>Alteromonadales</taxon>
        <taxon>Shewanellaceae</taxon>
        <taxon>Shewanella</taxon>
    </lineage>
</organism>
<sequence length="213" mass="24406">MTRFNLDNLPRCGAKTRSGGKCQRYGNKMNGRCKLHGGRSTGAKTKEGKLAVRVNALVNVFIWYFNKRYDFPIKQSEWENALTAYLQIGELSSQSNQTHNLAITDIVGKYRVELEATKYCIAEYEGVEALLLIQSALDHYYKDIAAPHLKFHIHAPVYPAPYFDNLNGSQAEFKSMLHMLANTGDRAFKSNLRTPMSPEQKRLRQYIKLKQQR</sequence>
<comment type="caution">
    <text evidence="1">The sequence shown here is derived from an EMBL/GenBank/DDBJ whole genome shotgun (WGS) entry which is preliminary data.</text>
</comment>
<dbReference type="NCBIfam" id="NF041373">
    <property type="entry name" value="HGG_STG"/>
    <property type="match status" value="1"/>
</dbReference>
<dbReference type="Proteomes" id="UP001201549">
    <property type="component" value="Unassembled WGS sequence"/>
</dbReference>
<dbReference type="EMBL" id="JAKOGG010000013">
    <property type="protein sequence ID" value="MCS4557837.1"/>
    <property type="molecule type" value="Genomic_DNA"/>
</dbReference>
<evidence type="ECO:0000313" key="2">
    <source>
        <dbReference type="Proteomes" id="UP001201549"/>
    </source>
</evidence>
<name>A0ABT2FPC1_9GAMM</name>
<keyword evidence="2" id="KW-1185">Reference proteome</keyword>
<evidence type="ECO:0000313" key="1">
    <source>
        <dbReference type="EMBL" id="MCS4557837.1"/>
    </source>
</evidence>
<dbReference type="RefSeq" id="WP_238897313.1">
    <property type="nucleotide sequence ID" value="NZ_JAKOGG010000013.1"/>
</dbReference>
<accession>A0ABT2FPC1</accession>